<dbReference type="Pfam" id="PF00535">
    <property type="entry name" value="Glycos_transf_2"/>
    <property type="match status" value="1"/>
</dbReference>
<protein>
    <submittedName>
        <fullName evidence="2">Glycosyltransferase family 2 protein</fullName>
    </submittedName>
</protein>
<comment type="caution">
    <text evidence="2">The sequence shown here is derived from an EMBL/GenBank/DDBJ whole genome shotgun (WGS) entry which is preliminary data.</text>
</comment>
<dbReference type="EMBL" id="BAABAZ010000004">
    <property type="protein sequence ID" value="GAA4283355.1"/>
    <property type="molecule type" value="Genomic_DNA"/>
</dbReference>
<accession>A0ABP8EHD2</accession>
<name>A0ABP8EHD2_9MICO</name>
<dbReference type="SUPFAM" id="SSF53448">
    <property type="entry name" value="Nucleotide-diphospho-sugar transferases"/>
    <property type="match status" value="1"/>
</dbReference>
<keyword evidence="3" id="KW-1185">Reference proteome</keyword>
<dbReference type="CDD" id="cd02525">
    <property type="entry name" value="Succinoglycan_BP_ExoA"/>
    <property type="match status" value="1"/>
</dbReference>
<organism evidence="2 3">
    <name type="scientific">Brevibacterium daeguense</name>
    <dbReference type="NCBI Taxonomy" id="909936"/>
    <lineage>
        <taxon>Bacteria</taxon>
        <taxon>Bacillati</taxon>
        <taxon>Actinomycetota</taxon>
        <taxon>Actinomycetes</taxon>
        <taxon>Micrococcales</taxon>
        <taxon>Brevibacteriaceae</taxon>
        <taxon>Brevibacterium</taxon>
    </lineage>
</organism>
<sequence length="352" mass="37735">MTPEGLPSLPERPGVSYIVPVLNEAEHVASAITTVLDQDYDGEKEIVVAVGPSTDETTSIVTTLAAGDPRITVVENPPGDTPSGLNAAVAATQHAVIVRVDAHSELTPDYTAAAIDTLQTTGAANCGGLMVARGKTPFQKAVARAYMSKVGLGGPAYHSGDEPQEAESAYLGVYRREVFEALSGFDSTLRRGQDWELNLRIREAGGLVWFDPRLEVTYWPRSSFKKIMQQFHATGIWRAEIVRRHGSKNSLRYLAPPLLVVGVTASAIEASLQLTGKTRTWPRFVRRVSSLIHVPSLAYVSAIAGAAATAKDCGPRERALFGIVLPTMHLSWGTGFLRGLVTGAGSTTDKSR</sequence>
<dbReference type="Gene3D" id="3.90.550.10">
    <property type="entry name" value="Spore Coat Polysaccharide Biosynthesis Protein SpsA, Chain A"/>
    <property type="match status" value="1"/>
</dbReference>
<evidence type="ECO:0000259" key="1">
    <source>
        <dbReference type="Pfam" id="PF00535"/>
    </source>
</evidence>
<reference evidence="3" key="1">
    <citation type="journal article" date="2019" name="Int. J. Syst. Evol. Microbiol.">
        <title>The Global Catalogue of Microorganisms (GCM) 10K type strain sequencing project: providing services to taxonomists for standard genome sequencing and annotation.</title>
        <authorList>
            <consortium name="The Broad Institute Genomics Platform"/>
            <consortium name="The Broad Institute Genome Sequencing Center for Infectious Disease"/>
            <person name="Wu L."/>
            <person name="Ma J."/>
        </authorList>
    </citation>
    <scope>NUCLEOTIDE SEQUENCE [LARGE SCALE GENOMIC DNA]</scope>
    <source>
        <strain evidence="3">JCM 17458</strain>
    </source>
</reference>
<dbReference type="Proteomes" id="UP001501586">
    <property type="component" value="Unassembled WGS sequence"/>
</dbReference>
<gene>
    <name evidence="2" type="ORF">GCM10022261_08860</name>
</gene>
<dbReference type="InterPro" id="IPR001173">
    <property type="entry name" value="Glyco_trans_2-like"/>
</dbReference>
<dbReference type="InterPro" id="IPR029044">
    <property type="entry name" value="Nucleotide-diphossugar_trans"/>
</dbReference>
<feature type="domain" description="Glycosyltransferase 2-like" evidence="1">
    <location>
        <begin position="16"/>
        <end position="180"/>
    </location>
</feature>
<evidence type="ECO:0000313" key="3">
    <source>
        <dbReference type="Proteomes" id="UP001501586"/>
    </source>
</evidence>
<evidence type="ECO:0000313" key="2">
    <source>
        <dbReference type="EMBL" id="GAA4283355.1"/>
    </source>
</evidence>
<proteinExistence type="predicted"/>
<dbReference type="PANTHER" id="PTHR43646">
    <property type="entry name" value="GLYCOSYLTRANSFERASE"/>
    <property type="match status" value="1"/>
</dbReference>
<dbReference type="PANTHER" id="PTHR43646:SF3">
    <property type="entry name" value="SLR1566 PROTEIN"/>
    <property type="match status" value="1"/>
</dbReference>